<organism evidence="2 3">
    <name type="scientific">Cavenderia fasciculata</name>
    <name type="common">Slime mold</name>
    <name type="synonym">Dictyostelium fasciculatum</name>
    <dbReference type="NCBI Taxonomy" id="261658"/>
    <lineage>
        <taxon>Eukaryota</taxon>
        <taxon>Amoebozoa</taxon>
        <taxon>Evosea</taxon>
        <taxon>Eumycetozoa</taxon>
        <taxon>Dictyostelia</taxon>
        <taxon>Acytosteliales</taxon>
        <taxon>Cavenderiaceae</taxon>
        <taxon>Cavenderia</taxon>
    </lineage>
</organism>
<gene>
    <name evidence="2" type="ORF">DFA_02221</name>
</gene>
<dbReference type="AlphaFoldDB" id="F4PYU9"/>
<name>F4PYU9_CACFS</name>
<keyword evidence="3" id="KW-1185">Reference proteome</keyword>
<evidence type="ECO:0000313" key="2">
    <source>
        <dbReference type="EMBL" id="EGG18978.1"/>
    </source>
</evidence>
<evidence type="ECO:0000313" key="3">
    <source>
        <dbReference type="Proteomes" id="UP000007797"/>
    </source>
</evidence>
<dbReference type="KEGG" id="dfa:DFA_02221"/>
<feature type="region of interest" description="Disordered" evidence="1">
    <location>
        <begin position="550"/>
        <end position="604"/>
    </location>
</feature>
<dbReference type="OrthoDB" id="20523at2759"/>
<proteinExistence type="predicted"/>
<feature type="region of interest" description="Disordered" evidence="1">
    <location>
        <begin position="1049"/>
        <end position="1072"/>
    </location>
</feature>
<dbReference type="GeneID" id="14871046"/>
<dbReference type="RefSeq" id="XP_004357457.1">
    <property type="nucleotide sequence ID" value="XM_004357401.1"/>
</dbReference>
<reference evidence="3" key="1">
    <citation type="journal article" date="2011" name="Genome Res.">
        <title>Phylogeny-wide analysis of social amoeba genomes highlights ancient origins for complex intercellular communication.</title>
        <authorList>
            <person name="Heidel A.J."/>
            <person name="Lawal H.M."/>
            <person name="Felder M."/>
            <person name="Schilde C."/>
            <person name="Helps N.R."/>
            <person name="Tunggal B."/>
            <person name="Rivero F."/>
            <person name="John U."/>
            <person name="Schleicher M."/>
            <person name="Eichinger L."/>
            <person name="Platzer M."/>
            <person name="Noegel A.A."/>
            <person name="Schaap P."/>
            <person name="Gloeckner G."/>
        </authorList>
    </citation>
    <scope>NUCLEOTIDE SEQUENCE [LARGE SCALE GENOMIC DNA]</scope>
    <source>
        <strain evidence="3">SH3</strain>
    </source>
</reference>
<dbReference type="OMA" id="EYPVVCS"/>
<dbReference type="EMBL" id="GL883016">
    <property type="protein sequence ID" value="EGG18978.1"/>
    <property type="molecule type" value="Genomic_DNA"/>
</dbReference>
<feature type="region of interest" description="Disordered" evidence="1">
    <location>
        <begin position="75"/>
        <end position="111"/>
    </location>
</feature>
<protein>
    <submittedName>
        <fullName evidence="2">Uncharacterized protein</fullName>
    </submittedName>
</protein>
<evidence type="ECO:0000256" key="1">
    <source>
        <dbReference type="SAM" id="MobiDB-lite"/>
    </source>
</evidence>
<feature type="compositionally biased region" description="Low complexity" evidence="1">
    <location>
        <begin position="1053"/>
        <end position="1071"/>
    </location>
</feature>
<dbReference type="Proteomes" id="UP000007797">
    <property type="component" value="Unassembled WGS sequence"/>
</dbReference>
<feature type="compositionally biased region" description="Polar residues" evidence="1">
    <location>
        <begin position="301"/>
        <end position="315"/>
    </location>
</feature>
<feature type="region of interest" description="Disordered" evidence="1">
    <location>
        <begin position="291"/>
        <end position="315"/>
    </location>
</feature>
<sequence>MVKAKSFYSKFKKEVLMGIREIPEGFKAMIEEGAIAPHPPRPQGRLASLHSPVDLFAREFARKYPNVGYLELDEPDDGEKYKPIDESSLSIKEQRRRAKQEKPYDSGIADDDTLHDNELDLELSQDAFNYAKFKLTAMKKGLSDQQATLQATRDVFNLLEQREIELNLIREQANQIGVPSFDPMKHLQHLETLHDEVSSRHQEYLLTEQREQLEEALKYRKYYGDTSALPFELIEGFSPYELHQFISEHPEYKEFFYKPFLPPGSMVESPDTMESAKAAVVDENNLDNIETGEELDHKPQKQSQSIGASKQQKQQDGALVNLTENGVSIQELLGGQDFNGQADFKGTSKEDIQQLLEKYQKIQNHIQRANSLQESLDIESLDPRVSDKVQLRYLGDCILSIEIFIDYLKLRSPEFIDHINKQAGHNILKNLIECSRMIKNYALVLKTQLLSYRVLGYEYTEPSDEVLNAIDDDQDTPQDGEERTMSLGQITADVEREVDIFDLENAGNDVDQLGSHLDSMDYRFKNILDYAKDLNQDDFVNAIDDEIHDDEEELRESMAEEEFEEDENEDDEDDEDDDNEEDNEEDDQEEGGFDNSLATNEDAETELGYRFSDYNLDIGRDARKFMSEEEEKLFFDNYQNQKRGKSLAGNGPLDFKTQDPLDFIFSSNETNQKEANQSTANSAPWASVNKEEFISSVFRDNRQLFAELHVGEDGKIASSSTNTDLLFNGKMSDKLWRQDANIEYPVVCSLATVDHLGSKISPELAKYFNATPAQVEQPQTNSTSLQANFYDSDLSNLETIKNLSRFQDVPSIEHKEVINPQSFEKSFKTTMATAKNDIYVDSIDYVQTNAAFEEPAEIVVDEATQQKYETLKARLNKINESVKQISSAFYEKDNADVKQIIAKKNEILQGKSLQDLVAMDQPQFDQLQSQITLLEEKLKQTTALSVLKDKLAQRKSRDYRKQKRLAIKTVDQLLVQQTRLERKLDLLVEENPSLVTLQEKETVLAIQQEYDTVQSKHTQDQLSHHHALPLSQQFINSFWHDLSPSEKKRSWFNSNNNKNNKSNNNNNNNSNIILTPQEEKQFKANIETNYDDVDYGQVQLKSTDL</sequence>
<accession>F4PYU9</accession>
<feature type="compositionally biased region" description="Acidic residues" evidence="1">
    <location>
        <begin position="550"/>
        <end position="592"/>
    </location>
</feature>